<keyword evidence="6 13" id="KW-0479">Metal-binding</keyword>
<evidence type="ECO:0000256" key="2">
    <source>
        <dbReference type="ARBA" id="ARBA00005594"/>
    </source>
</evidence>
<dbReference type="Gene3D" id="3.40.50.620">
    <property type="entry name" value="HUPs"/>
    <property type="match status" value="1"/>
</dbReference>
<evidence type="ECO:0000256" key="4">
    <source>
        <dbReference type="ARBA" id="ARBA00022490"/>
    </source>
</evidence>
<dbReference type="GO" id="GO:0004817">
    <property type="term" value="F:cysteine-tRNA ligase activity"/>
    <property type="evidence" value="ECO:0007669"/>
    <property type="project" value="UniProtKB-UniRule"/>
</dbReference>
<evidence type="ECO:0000256" key="3">
    <source>
        <dbReference type="ARBA" id="ARBA00011245"/>
    </source>
</evidence>
<keyword evidence="8 13" id="KW-0862">Zinc</keyword>
<dbReference type="Gene3D" id="1.20.120.1910">
    <property type="entry name" value="Cysteine-tRNA ligase, C-terminal anti-codon recognition domain"/>
    <property type="match status" value="1"/>
</dbReference>
<comment type="subcellular location">
    <subcellularLocation>
        <location evidence="1 13">Cytoplasm</location>
    </subcellularLocation>
</comment>
<dbReference type="Pfam" id="PF23493">
    <property type="entry name" value="CysS_C"/>
    <property type="match status" value="1"/>
</dbReference>
<keyword evidence="11 13" id="KW-0030">Aminoacyl-tRNA synthetase</keyword>
<evidence type="ECO:0000256" key="6">
    <source>
        <dbReference type="ARBA" id="ARBA00022723"/>
    </source>
</evidence>
<protein>
    <recommendedName>
        <fullName evidence="13">Cysteine--tRNA ligase</fullName>
        <ecNumber evidence="13">6.1.1.16</ecNumber>
    </recommendedName>
    <alternativeName>
        <fullName evidence="13">Cysteinyl-tRNA synthetase</fullName>
        <shortName evidence="13">CysRS</shortName>
    </alternativeName>
</protein>
<evidence type="ECO:0000256" key="12">
    <source>
        <dbReference type="ARBA" id="ARBA00047398"/>
    </source>
</evidence>
<keyword evidence="5 13" id="KW-0436">Ligase</keyword>
<dbReference type="EC" id="6.1.1.16" evidence="13"/>
<feature type="binding site" evidence="13">
    <location>
        <position position="275"/>
    </location>
    <ligand>
        <name>ATP</name>
        <dbReference type="ChEBI" id="CHEBI:30616"/>
    </ligand>
</feature>
<dbReference type="Pfam" id="PF09190">
    <property type="entry name" value="DALR_2"/>
    <property type="match status" value="1"/>
</dbReference>
<keyword evidence="9 13" id="KW-0067">ATP-binding</keyword>
<dbReference type="SUPFAM" id="SSF47323">
    <property type="entry name" value="Anticodon-binding domain of a subclass of class I aminoacyl-tRNA synthetases"/>
    <property type="match status" value="1"/>
</dbReference>
<comment type="cofactor">
    <cofactor evidence="13">
        <name>Zn(2+)</name>
        <dbReference type="ChEBI" id="CHEBI:29105"/>
    </cofactor>
    <text evidence="13">Binds 1 zinc ion per subunit.</text>
</comment>
<dbReference type="GO" id="GO:0005829">
    <property type="term" value="C:cytosol"/>
    <property type="evidence" value="ECO:0007669"/>
    <property type="project" value="TreeGrafter"/>
</dbReference>
<dbReference type="GO" id="GO:0006423">
    <property type="term" value="P:cysteinyl-tRNA aminoacylation"/>
    <property type="evidence" value="ECO:0007669"/>
    <property type="project" value="UniProtKB-UniRule"/>
</dbReference>
<evidence type="ECO:0000256" key="8">
    <source>
        <dbReference type="ARBA" id="ARBA00022833"/>
    </source>
</evidence>
<keyword evidence="16" id="KW-1185">Reference proteome</keyword>
<dbReference type="SMART" id="SM00840">
    <property type="entry name" value="DALR_2"/>
    <property type="match status" value="1"/>
</dbReference>
<dbReference type="PRINTS" id="PR00983">
    <property type="entry name" value="TRNASYNTHCYS"/>
</dbReference>
<dbReference type="EMBL" id="JADBEB010000001">
    <property type="protein sequence ID" value="MBE1486582.1"/>
    <property type="molecule type" value="Genomic_DNA"/>
</dbReference>
<dbReference type="InterPro" id="IPR015803">
    <property type="entry name" value="Cys-tRNA-ligase"/>
</dbReference>
<feature type="short sequence motif" description="'KMSKS' region" evidence="13">
    <location>
        <begin position="272"/>
        <end position="276"/>
    </location>
</feature>
<evidence type="ECO:0000256" key="10">
    <source>
        <dbReference type="ARBA" id="ARBA00022917"/>
    </source>
</evidence>
<dbReference type="InterPro" id="IPR014729">
    <property type="entry name" value="Rossmann-like_a/b/a_fold"/>
</dbReference>
<feature type="binding site" evidence="13">
    <location>
        <position position="241"/>
    </location>
    <ligand>
        <name>Zn(2+)</name>
        <dbReference type="ChEBI" id="CHEBI:29105"/>
    </ligand>
</feature>
<comment type="catalytic activity">
    <reaction evidence="12 13">
        <text>tRNA(Cys) + L-cysteine + ATP = L-cysteinyl-tRNA(Cys) + AMP + diphosphate</text>
        <dbReference type="Rhea" id="RHEA:17773"/>
        <dbReference type="Rhea" id="RHEA-COMP:9661"/>
        <dbReference type="Rhea" id="RHEA-COMP:9679"/>
        <dbReference type="ChEBI" id="CHEBI:30616"/>
        <dbReference type="ChEBI" id="CHEBI:33019"/>
        <dbReference type="ChEBI" id="CHEBI:35235"/>
        <dbReference type="ChEBI" id="CHEBI:78442"/>
        <dbReference type="ChEBI" id="CHEBI:78517"/>
        <dbReference type="ChEBI" id="CHEBI:456215"/>
        <dbReference type="EC" id="6.1.1.16"/>
    </reaction>
</comment>
<dbReference type="Pfam" id="PF01406">
    <property type="entry name" value="tRNA-synt_1e"/>
    <property type="match status" value="1"/>
</dbReference>
<comment type="caution">
    <text evidence="15">The sequence shown here is derived from an EMBL/GenBank/DDBJ whole genome shotgun (WGS) entry which is preliminary data.</text>
</comment>
<evidence type="ECO:0000256" key="7">
    <source>
        <dbReference type="ARBA" id="ARBA00022741"/>
    </source>
</evidence>
<dbReference type="RefSeq" id="WP_192766581.1">
    <property type="nucleotide sequence ID" value="NZ_JADBEB010000001.1"/>
</dbReference>
<dbReference type="InterPro" id="IPR009080">
    <property type="entry name" value="tRNAsynth_Ia_anticodon-bd"/>
</dbReference>
<dbReference type="FunFam" id="3.40.50.620:FF:000068">
    <property type="entry name" value="Cysteine--tRNA ligase"/>
    <property type="match status" value="1"/>
</dbReference>
<evidence type="ECO:0000256" key="11">
    <source>
        <dbReference type="ARBA" id="ARBA00023146"/>
    </source>
</evidence>
<dbReference type="Proteomes" id="UP000649753">
    <property type="component" value="Unassembled WGS sequence"/>
</dbReference>
<proteinExistence type="inferred from homology"/>
<dbReference type="AlphaFoldDB" id="A0A927M451"/>
<dbReference type="PANTHER" id="PTHR10890">
    <property type="entry name" value="CYSTEINYL-TRNA SYNTHETASE"/>
    <property type="match status" value="1"/>
</dbReference>
<evidence type="ECO:0000313" key="15">
    <source>
        <dbReference type="EMBL" id="MBE1486582.1"/>
    </source>
</evidence>
<reference evidence="15" key="1">
    <citation type="submission" date="2020-10" db="EMBL/GenBank/DDBJ databases">
        <title>Sequencing the genomes of 1000 actinobacteria strains.</title>
        <authorList>
            <person name="Klenk H.-P."/>
        </authorList>
    </citation>
    <scope>NUCLEOTIDE SEQUENCE</scope>
    <source>
        <strain evidence="15">DSM 46832</strain>
    </source>
</reference>
<dbReference type="InterPro" id="IPR024909">
    <property type="entry name" value="Cys-tRNA/MSH_ligase"/>
</dbReference>
<evidence type="ECO:0000259" key="14">
    <source>
        <dbReference type="SMART" id="SM00840"/>
    </source>
</evidence>
<feature type="binding site" evidence="13">
    <location>
        <position position="245"/>
    </location>
    <ligand>
        <name>Zn(2+)</name>
        <dbReference type="ChEBI" id="CHEBI:29105"/>
    </ligand>
</feature>
<sequence>MTLRMYDTATRSVRDFVPKEAGKVGIYLCGLTVQSAPHIGHLRGGVNYDVLRRWLTRSGFQVTFIRNVTDVDDKILMKSIDQQRAFWSIAYANEVILGAAYRSLNVLPPTYEPRATGHIPDMHELIKKLIADGHAYQADDGSGDVYFDVRSYPEYGALSGQRPDATQTQIADEVLERGKRDPHDFALWKGAKPEEPADATWPSPWGPGRPGWHIECSAMCWRYLGAEFDIHGGGLDLTFPHHENELAQSRAAGLPFARYWVHNGLLNLGEAKMSKSLGNVVDLDHVASIGVRPVELRYYLVASHYRSRIDYSDESLRESAVAYRRIEGFVRRAGERVGAGTIGEIPTTFAEALDDDLNTSAATAVLHETVREGQVGLAGGDDEVTRATLAQARAMLDVLGVDPLDVAWAGCGQDDDLRAVVDSLVALALEQRAQARGRKDWAAADSVRDQLKHAGVVVEDTPHGPRWTIGEQD</sequence>
<gene>
    <name evidence="13" type="primary">cysS</name>
    <name evidence="15" type="ORF">H4W31_002220</name>
</gene>
<feature type="binding site" evidence="13">
    <location>
        <position position="216"/>
    </location>
    <ligand>
        <name>Zn(2+)</name>
        <dbReference type="ChEBI" id="CHEBI:29105"/>
    </ligand>
</feature>
<feature type="domain" description="Cysteinyl-tRNA synthetase class Ia DALR" evidence="14">
    <location>
        <begin position="348"/>
        <end position="409"/>
    </location>
</feature>
<evidence type="ECO:0000256" key="9">
    <source>
        <dbReference type="ARBA" id="ARBA00022840"/>
    </source>
</evidence>
<evidence type="ECO:0000256" key="5">
    <source>
        <dbReference type="ARBA" id="ARBA00022598"/>
    </source>
</evidence>
<organism evidence="15 16">
    <name type="scientific">Plantactinospora soyae</name>
    <dbReference type="NCBI Taxonomy" id="1544732"/>
    <lineage>
        <taxon>Bacteria</taxon>
        <taxon>Bacillati</taxon>
        <taxon>Actinomycetota</taxon>
        <taxon>Actinomycetes</taxon>
        <taxon>Micromonosporales</taxon>
        <taxon>Micromonosporaceae</taxon>
        <taxon>Plantactinospora</taxon>
    </lineage>
</organism>
<name>A0A927M451_9ACTN</name>
<dbReference type="GO" id="GO:0008270">
    <property type="term" value="F:zinc ion binding"/>
    <property type="evidence" value="ECO:0007669"/>
    <property type="project" value="UniProtKB-UniRule"/>
</dbReference>
<comment type="subunit">
    <text evidence="3 13">Monomer.</text>
</comment>
<dbReference type="InterPro" id="IPR032678">
    <property type="entry name" value="tRNA-synt_1_cat_dom"/>
</dbReference>
<keyword evidence="4 13" id="KW-0963">Cytoplasm</keyword>
<feature type="short sequence motif" description="'HIGH' region" evidence="13">
    <location>
        <begin position="31"/>
        <end position="41"/>
    </location>
</feature>
<dbReference type="NCBIfam" id="TIGR00435">
    <property type="entry name" value="cysS"/>
    <property type="match status" value="1"/>
</dbReference>
<dbReference type="CDD" id="cd00672">
    <property type="entry name" value="CysRS_core"/>
    <property type="match status" value="1"/>
</dbReference>
<evidence type="ECO:0000256" key="13">
    <source>
        <dbReference type="HAMAP-Rule" id="MF_00041"/>
    </source>
</evidence>
<comment type="similarity">
    <text evidence="2 13">Belongs to the class-I aminoacyl-tRNA synthetase family.</text>
</comment>
<evidence type="ECO:0000256" key="1">
    <source>
        <dbReference type="ARBA" id="ARBA00004496"/>
    </source>
</evidence>
<dbReference type="PANTHER" id="PTHR10890:SF30">
    <property type="entry name" value="CYSTEINE--TRNA LIGASE"/>
    <property type="match status" value="1"/>
</dbReference>
<keyword evidence="10 13" id="KW-0648">Protein biosynthesis</keyword>
<accession>A0A927M451</accession>
<keyword evidence="7 13" id="KW-0547">Nucleotide-binding</keyword>
<dbReference type="SUPFAM" id="SSF52374">
    <property type="entry name" value="Nucleotidylyl transferase"/>
    <property type="match status" value="1"/>
</dbReference>
<feature type="binding site" evidence="13">
    <location>
        <position position="29"/>
    </location>
    <ligand>
        <name>Zn(2+)</name>
        <dbReference type="ChEBI" id="CHEBI:29105"/>
    </ligand>
</feature>
<dbReference type="HAMAP" id="MF_00041">
    <property type="entry name" value="Cys_tRNA_synth"/>
    <property type="match status" value="1"/>
</dbReference>
<dbReference type="InterPro" id="IPR056411">
    <property type="entry name" value="CysS_C"/>
</dbReference>
<evidence type="ECO:0000313" key="16">
    <source>
        <dbReference type="Proteomes" id="UP000649753"/>
    </source>
</evidence>
<dbReference type="InterPro" id="IPR015273">
    <property type="entry name" value="Cys-tRNA-synt_Ia_DALR"/>
</dbReference>
<dbReference type="GO" id="GO:0005524">
    <property type="term" value="F:ATP binding"/>
    <property type="evidence" value="ECO:0007669"/>
    <property type="project" value="UniProtKB-UniRule"/>
</dbReference>